<reference evidence="5" key="1">
    <citation type="submission" date="2017-04" db="EMBL/GenBank/DDBJ databases">
        <title>Function of individual gut microbiota members based on whole genome sequencing of pure cultures obtained from chicken caecum.</title>
        <authorList>
            <person name="Medvecky M."/>
            <person name="Cejkova D."/>
            <person name="Polansky O."/>
            <person name="Karasova D."/>
            <person name="Kubasova T."/>
            <person name="Cizek A."/>
            <person name="Rychlik I."/>
        </authorList>
    </citation>
    <scope>NUCLEOTIDE SEQUENCE [LARGE SCALE GENOMIC DNA]</scope>
    <source>
        <strain evidence="5">An180</strain>
    </source>
</reference>
<dbReference type="PANTHER" id="PTHR30304:SF0">
    <property type="entry name" value="D-TAGATOSE-1,6-BISPHOSPHATE ALDOLASE SUBUNIT GATY-RELATED"/>
    <property type="match status" value="1"/>
</dbReference>
<feature type="binding site" evidence="3">
    <location>
        <position position="179"/>
    </location>
    <ligand>
        <name>Zn(2+)</name>
        <dbReference type="ChEBI" id="CHEBI:29105"/>
        <label>1</label>
        <note>catalytic</note>
    </ligand>
</feature>
<feature type="binding site" evidence="3">
    <location>
        <position position="133"/>
    </location>
    <ligand>
        <name>Zn(2+)</name>
        <dbReference type="ChEBI" id="CHEBI:29105"/>
        <label>2</label>
    </ligand>
</feature>
<comment type="caution">
    <text evidence="4">The sequence shown here is derived from an EMBL/GenBank/DDBJ whole genome shotgun (WGS) entry which is preliminary data.</text>
</comment>
<evidence type="ECO:0000256" key="2">
    <source>
        <dbReference type="PIRSR" id="PIRSR001359-2"/>
    </source>
</evidence>
<dbReference type="GO" id="GO:0005975">
    <property type="term" value="P:carbohydrate metabolic process"/>
    <property type="evidence" value="ECO:0007669"/>
    <property type="project" value="InterPro"/>
</dbReference>
<dbReference type="PIRSF" id="PIRSF001359">
    <property type="entry name" value="F_bP_aldolase_II"/>
    <property type="match status" value="1"/>
</dbReference>
<keyword evidence="3" id="KW-0479">Metal-binding</keyword>
<dbReference type="InterPro" id="IPR013785">
    <property type="entry name" value="Aldolase_TIM"/>
</dbReference>
<sequence>MLVNSKEMLQQAKMQGYALPAPDFVDLDSARVFVQVAEAVKRPLILSYAQVLENVLPLNEAAAIGRLLGEASSVSVALHLDHGLDPDFIGRAIDLGFTSVMIDASGESFDENVRRTREIVQMAHAKDVTVEAEIGHVGQGENFASLESSETIYTTTEEAAAFVEQTGVDSLAVSIGTIHGIYKNLQTPCLNFDRLHELAQQIPVPLVLHGGSGTGDDNLHRCATEGISKINIFTDFLTGAMEQIQKDAAKDYLAVKRSANQGMAEVLRHYYAVFAKE</sequence>
<dbReference type="SUPFAM" id="SSF51569">
    <property type="entry name" value="Aldolase"/>
    <property type="match status" value="1"/>
</dbReference>
<dbReference type="RefSeq" id="WP_087373195.1">
    <property type="nucleotide sequence ID" value="NZ_NFKK01000010.1"/>
</dbReference>
<gene>
    <name evidence="4" type="ORF">B5F17_09025</name>
</gene>
<feature type="active site" description="Proton donor" evidence="1">
    <location>
        <position position="81"/>
    </location>
</feature>
<feature type="binding site" evidence="3">
    <location>
        <position position="82"/>
    </location>
    <ligand>
        <name>Zn(2+)</name>
        <dbReference type="ChEBI" id="CHEBI:29105"/>
        <label>1</label>
        <note>catalytic</note>
    </ligand>
</feature>
<feature type="binding site" evidence="2">
    <location>
        <position position="180"/>
    </location>
    <ligand>
        <name>dihydroxyacetone phosphate</name>
        <dbReference type="ChEBI" id="CHEBI:57642"/>
    </ligand>
</feature>
<proteinExistence type="predicted"/>
<feature type="binding site" evidence="3">
    <location>
        <position position="209"/>
    </location>
    <ligand>
        <name>Zn(2+)</name>
        <dbReference type="ChEBI" id="CHEBI:29105"/>
        <label>1</label>
        <note>catalytic</note>
    </ligand>
</feature>
<dbReference type="GO" id="GO:0008270">
    <property type="term" value="F:zinc ion binding"/>
    <property type="evidence" value="ECO:0007669"/>
    <property type="project" value="InterPro"/>
</dbReference>
<accession>A0A1Y4L6K9</accession>
<protein>
    <submittedName>
        <fullName evidence="4">Fructose-bisphosphate aldolase</fullName>
    </submittedName>
</protein>
<dbReference type="EMBL" id="NFKK01000010">
    <property type="protein sequence ID" value="OUP52393.1"/>
    <property type="molecule type" value="Genomic_DNA"/>
</dbReference>
<dbReference type="PANTHER" id="PTHR30304">
    <property type="entry name" value="D-TAGATOSE-1,6-BISPHOSPHATE ALDOLASE"/>
    <property type="match status" value="1"/>
</dbReference>
<feature type="binding site" evidence="2">
    <location>
        <begin position="210"/>
        <end position="212"/>
    </location>
    <ligand>
        <name>dihydroxyacetone phosphate</name>
        <dbReference type="ChEBI" id="CHEBI:57642"/>
    </ligand>
</feature>
<evidence type="ECO:0000256" key="3">
    <source>
        <dbReference type="PIRSR" id="PIRSR001359-3"/>
    </source>
</evidence>
<dbReference type="Gene3D" id="3.20.20.70">
    <property type="entry name" value="Aldolase class I"/>
    <property type="match status" value="1"/>
</dbReference>
<dbReference type="GO" id="GO:0016832">
    <property type="term" value="F:aldehyde-lyase activity"/>
    <property type="evidence" value="ECO:0007669"/>
    <property type="project" value="InterPro"/>
</dbReference>
<evidence type="ECO:0000313" key="4">
    <source>
        <dbReference type="EMBL" id="OUP52393.1"/>
    </source>
</evidence>
<comment type="cofactor">
    <cofactor evidence="3">
        <name>Zn(2+)</name>
        <dbReference type="ChEBI" id="CHEBI:29105"/>
    </cofactor>
    <text evidence="3">Binds 2 Zn(2+) ions per subunit. One is catalytic and the other provides a structural contribution.</text>
</comment>
<dbReference type="CDD" id="cd00947">
    <property type="entry name" value="TBP_aldolase_IIB"/>
    <property type="match status" value="1"/>
</dbReference>
<name>A0A1Y4L6K9_9FIRM</name>
<evidence type="ECO:0000313" key="5">
    <source>
        <dbReference type="Proteomes" id="UP000195897"/>
    </source>
</evidence>
<dbReference type="AlphaFoldDB" id="A0A1Y4L6K9"/>
<dbReference type="Proteomes" id="UP000195897">
    <property type="component" value="Unassembled WGS sequence"/>
</dbReference>
<dbReference type="Pfam" id="PF01116">
    <property type="entry name" value="F_bP_aldolase"/>
    <property type="match status" value="1"/>
</dbReference>
<feature type="binding site" evidence="2">
    <location>
        <begin position="231"/>
        <end position="234"/>
    </location>
    <ligand>
        <name>dihydroxyacetone phosphate</name>
        <dbReference type="ChEBI" id="CHEBI:57642"/>
    </ligand>
</feature>
<keyword evidence="3" id="KW-0862">Zinc</keyword>
<dbReference type="InterPro" id="IPR050246">
    <property type="entry name" value="Class_II_FBP_aldolase"/>
</dbReference>
<evidence type="ECO:0000256" key="1">
    <source>
        <dbReference type="PIRSR" id="PIRSR001359-1"/>
    </source>
</evidence>
<feature type="binding site" evidence="3">
    <location>
        <position position="103"/>
    </location>
    <ligand>
        <name>Zn(2+)</name>
        <dbReference type="ChEBI" id="CHEBI:29105"/>
        <label>2</label>
    </ligand>
</feature>
<dbReference type="InterPro" id="IPR000771">
    <property type="entry name" value="FBA_II"/>
</dbReference>
<organism evidence="4 5">
    <name type="scientific">Butyricicoccus pullicaecorum</name>
    <dbReference type="NCBI Taxonomy" id="501571"/>
    <lineage>
        <taxon>Bacteria</taxon>
        <taxon>Bacillati</taxon>
        <taxon>Bacillota</taxon>
        <taxon>Clostridia</taxon>
        <taxon>Eubacteriales</taxon>
        <taxon>Butyricicoccaceae</taxon>
        <taxon>Butyricicoccus</taxon>
    </lineage>
</organism>